<dbReference type="AlphaFoldDB" id="A0A064CHH0"/>
<feature type="transmembrane region" description="Helical" evidence="7">
    <location>
        <begin position="88"/>
        <end position="109"/>
    </location>
</feature>
<dbReference type="PANTHER" id="PTHR43156:SF2">
    <property type="entry name" value="STAGE II SPORULATION PROTEIN E"/>
    <property type="match status" value="1"/>
</dbReference>
<keyword evidence="4" id="KW-0378">Hydrolase</keyword>
<keyword evidence="5 7" id="KW-1133">Transmembrane helix</keyword>
<keyword evidence="3 7" id="KW-0812">Transmembrane</keyword>
<dbReference type="Pfam" id="PF07228">
    <property type="entry name" value="SpoIIE"/>
    <property type="match status" value="1"/>
</dbReference>
<dbReference type="eggNOG" id="COG2208">
    <property type="taxonomic scope" value="Bacteria"/>
</dbReference>
<dbReference type="SUPFAM" id="SSF81606">
    <property type="entry name" value="PP2C-like"/>
    <property type="match status" value="1"/>
</dbReference>
<evidence type="ECO:0000256" key="3">
    <source>
        <dbReference type="ARBA" id="ARBA00022692"/>
    </source>
</evidence>
<dbReference type="InterPro" id="IPR036457">
    <property type="entry name" value="PPM-type-like_dom_sf"/>
</dbReference>
<feature type="transmembrane region" description="Helical" evidence="7">
    <location>
        <begin position="12"/>
        <end position="32"/>
    </location>
</feature>
<evidence type="ECO:0000256" key="6">
    <source>
        <dbReference type="ARBA" id="ARBA00023136"/>
    </source>
</evidence>
<evidence type="ECO:0000256" key="5">
    <source>
        <dbReference type="ARBA" id="ARBA00022989"/>
    </source>
</evidence>
<feature type="transmembrane region" description="Helical" evidence="7">
    <location>
        <begin position="158"/>
        <end position="179"/>
    </location>
</feature>
<feature type="transmembrane region" description="Helical" evidence="7">
    <location>
        <begin position="64"/>
        <end position="82"/>
    </location>
</feature>
<dbReference type="InterPro" id="IPR003018">
    <property type="entry name" value="GAF"/>
</dbReference>
<dbReference type="Proteomes" id="UP000022835">
    <property type="component" value="Unassembled WGS sequence"/>
</dbReference>
<dbReference type="PROSITE" id="PS51746">
    <property type="entry name" value="PPM_2"/>
    <property type="match status" value="1"/>
</dbReference>
<dbReference type="InterPro" id="IPR007895">
    <property type="entry name" value="MASE1"/>
</dbReference>
<dbReference type="InterPro" id="IPR052016">
    <property type="entry name" value="Bact_Sigma-Reg"/>
</dbReference>
<sequence>MSVSRTRDRVGFAAGLFGWVALPYLAGSVLSWQTFGAGIGPAFFPPAGVTVAAMLLTRRTMWPVIVAAIVVAELAVDLRYGAGWQSAVGFAVANSVEPLVGASLVLVWCKGPPDLRKREDLARFVAGAMVLGPLAGGMIGGLITSLRNQVDWSMAVMHWWAGDGVGVLMIGAPILLWPVQSHILRSRMLETMLVLTSMAALTVVSFRLALPPALFLLPVMAWAALRLDMIGAALCGGALAFTANGMANAGYTTFENLDLHRPGQLAIAQAFIAVVVLVAMLTAQEAGGRVTAVRQHQAEQRERARLETLANLGRLLSGAFTQKQIGDAVIGQVINDAGAQAVAVGLVSDEGAILEWVAMGGYPEFVVNELHESVAVSESTAATDAVRTGQPVVIRTVAEYRRRYPDNAKWMVASGGAAVVSWPLTVGGKAIGALVLAWADTQPLDTAQLAYTSAVATMIGQALVRARMYADEHARAAVLQAAVLPTSPIPIDGVDVGVSYEPADLVQGLGGDWYDALELSHGRTYLAVGDVVGHGLPAVEDMAQLRSAGRALALQGLAPAQLLSALNAFTRHASNGKFATMAVALLDSSSATLCYASAGHPPLLLRRASTGRVIRLPGAHGPVLGPVERATYSEGNVEVGEGDILVMYTDGLIERRGQDIESGMVRVEHIVGDWRGDESLPSACRELTQTLAPPPRNDDVCAIAIRFGAGMSSNDFQEFTDY</sequence>
<evidence type="ECO:0000259" key="8">
    <source>
        <dbReference type="PROSITE" id="PS51746"/>
    </source>
</evidence>
<dbReference type="RefSeq" id="WP_051659879.1">
    <property type="nucleotide sequence ID" value="NZ_JALN02000001.1"/>
</dbReference>
<evidence type="ECO:0000256" key="7">
    <source>
        <dbReference type="SAM" id="Phobius"/>
    </source>
</evidence>
<feature type="transmembrane region" description="Helical" evidence="7">
    <location>
        <begin position="263"/>
        <end position="283"/>
    </location>
</feature>
<dbReference type="SUPFAM" id="SSF55781">
    <property type="entry name" value="GAF domain-like"/>
    <property type="match status" value="1"/>
</dbReference>
<keyword evidence="10" id="KW-1185">Reference proteome</keyword>
<evidence type="ECO:0000256" key="4">
    <source>
        <dbReference type="ARBA" id="ARBA00022801"/>
    </source>
</evidence>
<gene>
    <name evidence="9" type="ORF">Y900_004450</name>
</gene>
<organism evidence="9 10">
    <name type="scientific">Mycolicibacterium aromaticivorans JS19b1 = JCM 16368</name>
    <dbReference type="NCBI Taxonomy" id="1440774"/>
    <lineage>
        <taxon>Bacteria</taxon>
        <taxon>Bacillati</taxon>
        <taxon>Actinomycetota</taxon>
        <taxon>Actinomycetes</taxon>
        <taxon>Mycobacteriales</taxon>
        <taxon>Mycobacteriaceae</taxon>
        <taxon>Mycolicibacterium</taxon>
    </lineage>
</organism>
<evidence type="ECO:0000313" key="10">
    <source>
        <dbReference type="Proteomes" id="UP000022835"/>
    </source>
</evidence>
<dbReference type="eggNOG" id="COG3447">
    <property type="taxonomic scope" value="Bacteria"/>
</dbReference>
<reference evidence="9" key="1">
    <citation type="submission" date="2014-05" db="EMBL/GenBank/DDBJ databases">
        <title>Genome sequence of Mycobacterium aromaticivorans strain JS19b1T (= DSM 45407T).</title>
        <authorList>
            <person name="Kwak Y."/>
            <person name="Park G.-S."/>
            <person name="Li Q.X."/>
            <person name="Lee S.-E."/>
            <person name="Shin J.-H."/>
        </authorList>
    </citation>
    <scope>NUCLEOTIDE SEQUENCE [LARGE SCALE GENOMIC DNA]</scope>
    <source>
        <strain evidence="9">JS19b1</strain>
    </source>
</reference>
<dbReference type="Pfam" id="PF13185">
    <property type="entry name" value="GAF_2"/>
    <property type="match status" value="1"/>
</dbReference>
<dbReference type="InterPro" id="IPR029016">
    <property type="entry name" value="GAF-like_dom_sf"/>
</dbReference>
<dbReference type="SMART" id="SM00331">
    <property type="entry name" value="PP2C_SIG"/>
    <property type="match status" value="1"/>
</dbReference>
<protein>
    <submittedName>
        <fullName evidence="9">Serine/threonine protein phosphatase</fullName>
    </submittedName>
</protein>
<feature type="transmembrane region" description="Helical" evidence="7">
    <location>
        <begin position="230"/>
        <end position="251"/>
    </location>
</feature>
<evidence type="ECO:0000313" key="9">
    <source>
        <dbReference type="EMBL" id="KDE98212.1"/>
    </source>
</evidence>
<dbReference type="Gene3D" id="3.30.450.40">
    <property type="match status" value="1"/>
</dbReference>
<keyword evidence="2" id="KW-1003">Cell membrane</keyword>
<dbReference type="Pfam" id="PF05231">
    <property type="entry name" value="MASE1"/>
    <property type="match status" value="1"/>
</dbReference>
<comment type="caution">
    <text evidence="9">The sequence shown here is derived from an EMBL/GenBank/DDBJ whole genome shotgun (WGS) entry which is preliminary data.</text>
</comment>
<keyword evidence="6 7" id="KW-0472">Membrane</keyword>
<dbReference type="PANTHER" id="PTHR43156">
    <property type="entry name" value="STAGE II SPORULATION PROTEIN E-RELATED"/>
    <property type="match status" value="1"/>
</dbReference>
<proteinExistence type="predicted"/>
<dbReference type="Gene3D" id="3.60.40.10">
    <property type="entry name" value="PPM-type phosphatase domain"/>
    <property type="match status" value="1"/>
</dbReference>
<evidence type="ECO:0000256" key="2">
    <source>
        <dbReference type="ARBA" id="ARBA00022475"/>
    </source>
</evidence>
<dbReference type="EMBL" id="JALN02000001">
    <property type="protein sequence ID" value="KDE98212.1"/>
    <property type="molecule type" value="Genomic_DNA"/>
</dbReference>
<accession>A0A064CHH0</accession>
<feature type="transmembrane region" description="Helical" evidence="7">
    <location>
        <begin position="121"/>
        <end position="146"/>
    </location>
</feature>
<feature type="domain" description="PPM-type phosphatase" evidence="8">
    <location>
        <begin position="495"/>
        <end position="707"/>
    </location>
</feature>
<dbReference type="GO" id="GO:0016791">
    <property type="term" value="F:phosphatase activity"/>
    <property type="evidence" value="ECO:0007669"/>
    <property type="project" value="TreeGrafter"/>
</dbReference>
<dbReference type="OrthoDB" id="23692at2"/>
<feature type="transmembrane region" description="Helical" evidence="7">
    <location>
        <begin position="38"/>
        <end position="57"/>
    </location>
</feature>
<dbReference type="GO" id="GO:0005886">
    <property type="term" value="C:plasma membrane"/>
    <property type="evidence" value="ECO:0007669"/>
    <property type="project" value="UniProtKB-SubCell"/>
</dbReference>
<feature type="transmembrane region" description="Helical" evidence="7">
    <location>
        <begin position="191"/>
        <end position="210"/>
    </location>
</feature>
<comment type="subcellular location">
    <subcellularLocation>
        <location evidence="1">Cell membrane</location>
        <topology evidence="1">Multi-pass membrane protein</topology>
    </subcellularLocation>
</comment>
<name>A0A064CHH0_9MYCO</name>
<evidence type="ECO:0000256" key="1">
    <source>
        <dbReference type="ARBA" id="ARBA00004651"/>
    </source>
</evidence>
<dbReference type="InterPro" id="IPR001932">
    <property type="entry name" value="PPM-type_phosphatase-like_dom"/>
</dbReference>
<dbReference type="STRING" id="1440774.Y900_004450"/>